<reference evidence="13 14" key="1">
    <citation type="journal article" date="2019" name="Sci. Rep.">
        <title>A high-quality genome of Eragrostis curvula grass provides insights into Poaceae evolution and supports new strategies to enhance forage quality.</title>
        <authorList>
            <person name="Carballo J."/>
            <person name="Santos B.A.C.M."/>
            <person name="Zappacosta D."/>
            <person name="Garbus I."/>
            <person name="Selva J.P."/>
            <person name="Gallo C.A."/>
            <person name="Diaz A."/>
            <person name="Albertini E."/>
            <person name="Caccamo M."/>
            <person name="Echenique V."/>
        </authorList>
    </citation>
    <scope>NUCLEOTIDE SEQUENCE [LARGE SCALE GENOMIC DNA]</scope>
    <source>
        <strain evidence="14">cv. Victoria</strain>
        <tissue evidence="13">Leaf</tissue>
    </source>
</reference>
<accession>A0A5J9UCA7</accession>
<keyword evidence="7" id="KW-0479">Metal-binding</keyword>
<evidence type="ECO:0000256" key="2">
    <source>
        <dbReference type="ARBA" id="ARBA00001913"/>
    </source>
</evidence>
<evidence type="ECO:0000256" key="10">
    <source>
        <dbReference type="ARBA" id="ARBA00023004"/>
    </source>
</evidence>
<keyword evidence="14" id="KW-1185">Reference proteome</keyword>
<evidence type="ECO:0000256" key="5">
    <source>
        <dbReference type="ARBA" id="ARBA00022559"/>
    </source>
</evidence>
<comment type="cofactor">
    <cofactor evidence="2">
        <name>Ca(2+)</name>
        <dbReference type="ChEBI" id="CHEBI:29108"/>
    </cofactor>
</comment>
<feature type="non-terminal residue" evidence="13">
    <location>
        <position position="1"/>
    </location>
</feature>
<dbReference type="Gramene" id="TVU21315">
    <property type="protein sequence ID" value="TVU21315"/>
    <property type="gene ID" value="EJB05_30943"/>
</dbReference>
<comment type="catalytic activity">
    <reaction evidence="1">
        <text>2 a phenolic donor + H2O2 = 2 a phenolic radical donor + 2 H2O</text>
        <dbReference type="Rhea" id="RHEA:56136"/>
        <dbReference type="ChEBI" id="CHEBI:15377"/>
        <dbReference type="ChEBI" id="CHEBI:16240"/>
        <dbReference type="ChEBI" id="CHEBI:139520"/>
        <dbReference type="ChEBI" id="CHEBI:139521"/>
        <dbReference type="EC" id="1.11.1.7"/>
    </reaction>
</comment>
<dbReference type="PROSITE" id="PS50873">
    <property type="entry name" value="PEROXIDASE_4"/>
    <property type="match status" value="1"/>
</dbReference>
<dbReference type="InterPro" id="IPR002016">
    <property type="entry name" value="Haem_peroxidase"/>
</dbReference>
<evidence type="ECO:0000256" key="7">
    <source>
        <dbReference type="ARBA" id="ARBA00022723"/>
    </source>
</evidence>
<evidence type="ECO:0000256" key="4">
    <source>
        <dbReference type="ARBA" id="ARBA00004613"/>
    </source>
</evidence>
<comment type="subcellular location">
    <subcellularLocation>
        <location evidence="4">Secreted</location>
    </subcellularLocation>
</comment>
<dbReference type="PANTHER" id="PTHR31517">
    <property type="match status" value="1"/>
</dbReference>
<evidence type="ECO:0000256" key="1">
    <source>
        <dbReference type="ARBA" id="ARBA00000189"/>
    </source>
</evidence>
<gene>
    <name evidence="13" type="ORF">EJB05_30943</name>
</gene>
<dbReference type="Proteomes" id="UP000324897">
    <property type="component" value="Unassembled WGS sequence"/>
</dbReference>
<dbReference type="GO" id="GO:0020037">
    <property type="term" value="F:heme binding"/>
    <property type="evidence" value="ECO:0007669"/>
    <property type="project" value="InterPro"/>
</dbReference>
<comment type="caution">
    <text evidence="13">The sequence shown here is derived from an EMBL/GenBank/DDBJ whole genome shotgun (WGS) entry which is preliminary data.</text>
</comment>
<name>A0A5J9UCA7_9POAL</name>
<dbReference type="GO" id="GO:0042744">
    <property type="term" value="P:hydrogen peroxide catabolic process"/>
    <property type="evidence" value="ECO:0007669"/>
    <property type="project" value="UniProtKB-KW"/>
</dbReference>
<dbReference type="OrthoDB" id="2113341at2759"/>
<dbReference type="SUPFAM" id="SSF48113">
    <property type="entry name" value="Heme-dependent peroxidases"/>
    <property type="match status" value="1"/>
</dbReference>
<evidence type="ECO:0000313" key="13">
    <source>
        <dbReference type="EMBL" id="TVU21315.1"/>
    </source>
</evidence>
<proteinExistence type="predicted"/>
<keyword evidence="6" id="KW-0349">Heme</keyword>
<evidence type="ECO:0000256" key="8">
    <source>
        <dbReference type="ARBA" id="ARBA00022837"/>
    </source>
</evidence>
<dbReference type="Gene3D" id="1.10.420.10">
    <property type="entry name" value="Peroxidase, domain 2"/>
    <property type="match status" value="1"/>
</dbReference>
<keyword evidence="11" id="KW-0376">Hydrogen peroxide</keyword>
<dbReference type="InterPro" id="IPR010255">
    <property type="entry name" value="Haem_peroxidase_sf"/>
</dbReference>
<organism evidence="13 14">
    <name type="scientific">Eragrostis curvula</name>
    <name type="common">weeping love grass</name>
    <dbReference type="NCBI Taxonomy" id="38414"/>
    <lineage>
        <taxon>Eukaryota</taxon>
        <taxon>Viridiplantae</taxon>
        <taxon>Streptophyta</taxon>
        <taxon>Embryophyta</taxon>
        <taxon>Tracheophyta</taxon>
        <taxon>Spermatophyta</taxon>
        <taxon>Magnoliopsida</taxon>
        <taxon>Liliopsida</taxon>
        <taxon>Poales</taxon>
        <taxon>Poaceae</taxon>
        <taxon>PACMAD clade</taxon>
        <taxon>Chloridoideae</taxon>
        <taxon>Eragrostideae</taxon>
        <taxon>Eragrostidinae</taxon>
        <taxon>Eragrostis</taxon>
    </lineage>
</organism>
<dbReference type="GO" id="GO:0006979">
    <property type="term" value="P:response to oxidative stress"/>
    <property type="evidence" value="ECO:0007669"/>
    <property type="project" value="InterPro"/>
</dbReference>
<dbReference type="InterPro" id="IPR000823">
    <property type="entry name" value="Peroxidase_pln"/>
</dbReference>
<evidence type="ECO:0000259" key="12">
    <source>
        <dbReference type="PROSITE" id="PS50873"/>
    </source>
</evidence>
<keyword evidence="9" id="KW-0560">Oxidoreductase</keyword>
<keyword evidence="10" id="KW-0408">Iron</keyword>
<dbReference type="PANTHER" id="PTHR31517:SF84">
    <property type="entry name" value="PEROXIDASE"/>
    <property type="match status" value="1"/>
</dbReference>
<evidence type="ECO:0000313" key="14">
    <source>
        <dbReference type="Proteomes" id="UP000324897"/>
    </source>
</evidence>
<evidence type="ECO:0000256" key="9">
    <source>
        <dbReference type="ARBA" id="ARBA00023002"/>
    </source>
</evidence>
<keyword evidence="5" id="KW-0575">Peroxidase</keyword>
<evidence type="ECO:0000256" key="6">
    <source>
        <dbReference type="ARBA" id="ARBA00022617"/>
    </source>
</evidence>
<evidence type="ECO:0000256" key="11">
    <source>
        <dbReference type="ARBA" id="ARBA00023324"/>
    </source>
</evidence>
<dbReference type="EMBL" id="RWGY01000026">
    <property type="protein sequence ID" value="TVU21315.1"/>
    <property type="molecule type" value="Genomic_DNA"/>
</dbReference>
<dbReference type="AlphaFoldDB" id="A0A5J9UCA7"/>
<dbReference type="GO" id="GO:0005576">
    <property type="term" value="C:extracellular region"/>
    <property type="evidence" value="ECO:0007669"/>
    <property type="project" value="UniProtKB-SubCell"/>
</dbReference>
<sequence length="63" mass="7173">MLFNSDWALINDSTTRRMVEDSAMDQGWWAAKFGDAMRKMGALDVLTGDQGEIRRFCHVPYCG</sequence>
<dbReference type="GO" id="GO:0140825">
    <property type="term" value="F:lactoperoxidase activity"/>
    <property type="evidence" value="ECO:0007669"/>
    <property type="project" value="UniProtKB-EC"/>
</dbReference>
<protein>
    <recommendedName>
        <fullName evidence="12">Plant heme peroxidase family profile domain-containing protein</fullName>
    </recommendedName>
</protein>
<comment type="cofactor">
    <cofactor evidence="3">
        <name>heme b</name>
        <dbReference type="ChEBI" id="CHEBI:60344"/>
    </cofactor>
</comment>
<evidence type="ECO:0000256" key="3">
    <source>
        <dbReference type="ARBA" id="ARBA00001970"/>
    </source>
</evidence>
<dbReference type="GO" id="GO:0046872">
    <property type="term" value="F:metal ion binding"/>
    <property type="evidence" value="ECO:0007669"/>
    <property type="project" value="UniProtKB-KW"/>
</dbReference>
<keyword evidence="8" id="KW-0106">Calcium</keyword>
<feature type="domain" description="Plant heme peroxidase family profile" evidence="12">
    <location>
        <begin position="1"/>
        <end position="61"/>
    </location>
</feature>